<reference evidence="2 3" key="1">
    <citation type="submission" date="2018-04" db="EMBL/GenBank/DDBJ databases">
        <authorList>
            <person name="Huttner S."/>
            <person name="Dainat J."/>
        </authorList>
    </citation>
    <scope>NUCLEOTIDE SEQUENCE [LARGE SCALE GENOMIC DNA]</scope>
</reference>
<sequence>MVALTPVVAGVQTGNNGHLRRSKSTGKVAGRAEKGSGRSSSDAPEKKDKEKPKDRGWSWTSWWQ</sequence>
<dbReference type="EMBL" id="OUUZ01000011">
    <property type="protein sequence ID" value="SPQ23560.1"/>
    <property type="molecule type" value="Genomic_DNA"/>
</dbReference>
<evidence type="ECO:0000256" key="1">
    <source>
        <dbReference type="SAM" id="MobiDB-lite"/>
    </source>
</evidence>
<proteinExistence type="predicted"/>
<name>A0A3S4BLS7_9PEZI</name>
<accession>A0A3S4BLS7</accession>
<feature type="compositionally biased region" description="Basic and acidic residues" evidence="1">
    <location>
        <begin position="43"/>
        <end position="56"/>
    </location>
</feature>
<evidence type="ECO:0000313" key="2">
    <source>
        <dbReference type="EMBL" id="SPQ23560.1"/>
    </source>
</evidence>
<gene>
    <name evidence="2" type="ORF">TT172_LOCUS5979</name>
</gene>
<organism evidence="2 3">
    <name type="scientific">Thermothielavioides terrestris</name>
    <dbReference type="NCBI Taxonomy" id="2587410"/>
    <lineage>
        <taxon>Eukaryota</taxon>
        <taxon>Fungi</taxon>
        <taxon>Dikarya</taxon>
        <taxon>Ascomycota</taxon>
        <taxon>Pezizomycotina</taxon>
        <taxon>Sordariomycetes</taxon>
        <taxon>Sordariomycetidae</taxon>
        <taxon>Sordariales</taxon>
        <taxon>Chaetomiaceae</taxon>
        <taxon>Thermothielavioides</taxon>
    </lineage>
</organism>
<feature type="region of interest" description="Disordered" evidence="1">
    <location>
        <begin position="1"/>
        <end position="64"/>
    </location>
</feature>
<protein>
    <submittedName>
        <fullName evidence="2">374a0878-d820-4398-8a84-d5930919bb2c</fullName>
    </submittedName>
</protein>
<evidence type="ECO:0000313" key="3">
    <source>
        <dbReference type="Proteomes" id="UP000289323"/>
    </source>
</evidence>
<dbReference type="AlphaFoldDB" id="A0A3S4BLS7"/>
<dbReference type="Proteomes" id="UP000289323">
    <property type="component" value="Unassembled WGS sequence"/>
</dbReference>